<evidence type="ECO:0000256" key="1">
    <source>
        <dbReference type="SAM" id="MobiDB-lite"/>
    </source>
</evidence>
<accession>A0A135LNI8</accession>
<dbReference type="RefSeq" id="XP_040649066.1">
    <property type="nucleotide sequence ID" value="XM_040794735.1"/>
</dbReference>
<evidence type="ECO:0000313" key="3">
    <source>
        <dbReference type="Proteomes" id="UP000070168"/>
    </source>
</evidence>
<name>A0A135LNI8_PENPA</name>
<reference evidence="2 3" key="1">
    <citation type="journal article" date="2016" name="BMC Genomics">
        <title>Genome sequencing and secondary metabolism of the postharvest pathogen Penicillium griseofulvum.</title>
        <authorList>
            <person name="Banani H."/>
            <person name="Marcet-Houben M."/>
            <person name="Ballester A.R."/>
            <person name="Abbruscato P."/>
            <person name="Gonzalez-Candelas L."/>
            <person name="Gabaldon T."/>
            <person name="Spadaro D."/>
        </authorList>
    </citation>
    <scope>NUCLEOTIDE SEQUENCE [LARGE SCALE GENOMIC DNA]</scope>
    <source>
        <strain evidence="2 3">PG3</strain>
    </source>
</reference>
<proteinExistence type="predicted"/>
<dbReference type="STRING" id="5078.A0A135LNI8"/>
<organism evidence="2 3">
    <name type="scientific">Penicillium patulum</name>
    <name type="common">Penicillium griseofulvum</name>
    <dbReference type="NCBI Taxonomy" id="5078"/>
    <lineage>
        <taxon>Eukaryota</taxon>
        <taxon>Fungi</taxon>
        <taxon>Dikarya</taxon>
        <taxon>Ascomycota</taxon>
        <taxon>Pezizomycotina</taxon>
        <taxon>Eurotiomycetes</taxon>
        <taxon>Eurotiomycetidae</taxon>
        <taxon>Eurotiales</taxon>
        <taxon>Aspergillaceae</taxon>
        <taxon>Penicillium</taxon>
    </lineage>
</organism>
<dbReference type="OMA" id="DHNWHKP"/>
<dbReference type="GeneID" id="63710035"/>
<protein>
    <submittedName>
        <fullName evidence="2">Uncharacterized protein</fullName>
    </submittedName>
</protein>
<gene>
    <name evidence="2" type="ORF">PGRI_070210</name>
</gene>
<feature type="compositionally biased region" description="Polar residues" evidence="1">
    <location>
        <begin position="215"/>
        <end position="225"/>
    </location>
</feature>
<feature type="region of interest" description="Disordered" evidence="1">
    <location>
        <begin position="1"/>
        <end position="98"/>
    </location>
</feature>
<sequence length="246" mass="26944">MSGQDQHLSDTESDSESDGGMQLDDLDLDRVDGIPYDSDGIPFDVDQNVDGDRPLSDDDIWGVNGNSSNGSPTGRFSGRAPNPFTTSYNRAGPDGTIEPQTAFEKDARTRSHLRDEKHAALAVLMDNELLVTYALASRETIPQTRRRFMARYLAPNDPVKAEELYDPRFYVAPHGKGGEGSLIRGRCREVIGDINDHNWHKPAHLRSMDAKRGSRSVSASFSGANSPVGEGGTLLVGRGREEDEEL</sequence>
<evidence type="ECO:0000313" key="2">
    <source>
        <dbReference type="EMBL" id="KXG50530.1"/>
    </source>
</evidence>
<dbReference type="Proteomes" id="UP000070168">
    <property type="component" value="Unassembled WGS sequence"/>
</dbReference>
<dbReference type="AlphaFoldDB" id="A0A135LNI8"/>
<keyword evidence="3" id="KW-1185">Reference proteome</keyword>
<dbReference type="EMBL" id="LHQR01000047">
    <property type="protein sequence ID" value="KXG50530.1"/>
    <property type="molecule type" value="Genomic_DNA"/>
</dbReference>
<comment type="caution">
    <text evidence="2">The sequence shown here is derived from an EMBL/GenBank/DDBJ whole genome shotgun (WGS) entry which is preliminary data.</text>
</comment>
<feature type="region of interest" description="Disordered" evidence="1">
    <location>
        <begin position="211"/>
        <end position="246"/>
    </location>
</feature>
<feature type="compositionally biased region" description="Polar residues" evidence="1">
    <location>
        <begin position="64"/>
        <end position="74"/>
    </location>
</feature>
<dbReference type="OrthoDB" id="4171340at2759"/>